<evidence type="ECO:0000256" key="1">
    <source>
        <dbReference type="ARBA" id="ARBA00010458"/>
    </source>
</evidence>
<sequence length="125" mass="13963">MKYYSRRVVKPGDLNPANRLFGGYLLSWIDEEAGIFASCQMGFSRNLVTKYMSEINFVGSAFNGDVIEFGMEVASVGTTSFTVRCEVRNKITKQVIIQVDKIVFVAINDEGQPVPHSLSMDNIKD</sequence>
<dbReference type="GO" id="GO:0009062">
    <property type="term" value="P:fatty acid catabolic process"/>
    <property type="evidence" value="ECO:0007669"/>
    <property type="project" value="TreeGrafter"/>
</dbReference>
<feature type="domain" description="HotDog ACOT-type" evidence="4">
    <location>
        <begin position="1"/>
        <end position="110"/>
    </location>
</feature>
<dbReference type="AlphaFoldDB" id="A0A081NMR3"/>
<dbReference type="PROSITE" id="PS51770">
    <property type="entry name" value="HOTDOG_ACOT"/>
    <property type="match status" value="1"/>
</dbReference>
<dbReference type="InterPro" id="IPR029069">
    <property type="entry name" value="HotDog_dom_sf"/>
</dbReference>
<dbReference type="OrthoDB" id="8894489at2"/>
<dbReference type="PANTHER" id="PTHR11049">
    <property type="entry name" value="ACYL COENZYME A THIOESTER HYDROLASE"/>
    <property type="match status" value="1"/>
</dbReference>
<comment type="caution">
    <text evidence="5">The sequence shown here is derived from an EMBL/GenBank/DDBJ whole genome shotgun (WGS) entry which is preliminary data.</text>
</comment>
<dbReference type="CDD" id="cd03442">
    <property type="entry name" value="BFIT_BACH"/>
    <property type="match status" value="1"/>
</dbReference>
<evidence type="ECO:0000259" key="4">
    <source>
        <dbReference type="PROSITE" id="PS51770"/>
    </source>
</evidence>
<gene>
    <name evidence="5" type="ORF">GZ78_07650</name>
</gene>
<evidence type="ECO:0000256" key="3">
    <source>
        <dbReference type="PROSITE-ProRule" id="PRU01106"/>
    </source>
</evidence>
<accession>A0A081NMR3</accession>
<dbReference type="Gene3D" id="3.10.129.10">
    <property type="entry name" value="Hotdog Thioesterase"/>
    <property type="match status" value="1"/>
</dbReference>
<dbReference type="eggNOG" id="COG1607">
    <property type="taxonomic scope" value="Bacteria"/>
</dbReference>
<dbReference type="InterPro" id="IPR033120">
    <property type="entry name" value="HOTDOG_ACOT"/>
</dbReference>
<reference evidence="5 6" key="1">
    <citation type="submission" date="2014-06" db="EMBL/GenBank/DDBJ databases">
        <title>Whole Genome Sequences of Three Symbiotic Endozoicomonas Bacteria.</title>
        <authorList>
            <person name="Neave M.J."/>
            <person name="Apprill A."/>
            <person name="Voolstra C.R."/>
        </authorList>
    </citation>
    <scope>NUCLEOTIDE SEQUENCE [LARGE SCALE GENOMIC DNA]</scope>
    <source>
        <strain evidence="5 6">DSM 25634</strain>
    </source>
</reference>
<evidence type="ECO:0000256" key="2">
    <source>
        <dbReference type="ARBA" id="ARBA00022801"/>
    </source>
</evidence>
<evidence type="ECO:0000313" key="6">
    <source>
        <dbReference type="Proteomes" id="UP000028073"/>
    </source>
</evidence>
<comment type="similarity">
    <text evidence="1">Belongs to the acyl coenzyme A hydrolase family.</text>
</comment>
<keyword evidence="2 3" id="KW-0378">Hydrolase</keyword>
<dbReference type="GO" id="GO:0006637">
    <property type="term" value="P:acyl-CoA metabolic process"/>
    <property type="evidence" value="ECO:0007669"/>
    <property type="project" value="TreeGrafter"/>
</dbReference>
<dbReference type="STRING" id="1137799.GZ78_07650"/>
<name>A0A081NMR3_9GAMM</name>
<dbReference type="PANTHER" id="PTHR11049:SF31">
    <property type="entry name" value="HOTDOG ACOT-TYPE DOMAIN-CONTAINING PROTEIN"/>
    <property type="match status" value="1"/>
</dbReference>
<dbReference type="GO" id="GO:0052816">
    <property type="term" value="F:long-chain fatty acyl-CoA hydrolase activity"/>
    <property type="evidence" value="ECO:0007669"/>
    <property type="project" value="TreeGrafter"/>
</dbReference>
<dbReference type="GO" id="GO:0005829">
    <property type="term" value="C:cytosol"/>
    <property type="evidence" value="ECO:0007669"/>
    <property type="project" value="TreeGrafter"/>
</dbReference>
<dbReference type="Pfam" id="PF03061">
    <property type="entry name" value="4HBT"/>
    <property type="match status" value="1"/>
</dbReference>
<keyword evidence="6" id="KW-1185">Reference proteome</keyword>
<dbReference type="EMBL" id="JOKH01000001">
    <property type="protein sequence ID" value="KEQ19736.1"/>
    <property type="molecule type" value="Genomic_DNA"/>
</dbReference>
<evidence type="ECO:0000313" key="5">
    <source>
        <dbReference type="EMBL" id="KEQ19736.1"/>
    </source>
</evidence>
<proteinExistence type="inferred from homology"/>
<protein>
    <submittedName>
        <fullName evidence="5">Thioesterase</fullName>
    </submittedName>
</protein>
<dbReference type="SUPFAM" id="SSF54637">
    <property type="entry name" value="Thioesterase/thiol ester dehydrase-isomerase"/>
    <property type="match status" value="1"/>
</dbReference>
<dbReference type="InterPro" id="IPR040170">
    <property type="entry name" value="Cytosol_ACT"/>
</dbReference>
<dbReference type="Proteomes" id="UP000028073">
    <property type="component" value="Unassembled WGS sequence"/>
</dbReference>
<organism evidence="5 6">
    <name type="scientific">Endozoicomonas numazuensis</name>
    <dbReference type="NCBI Taxonomy" id="1137799"/>
    <lineage>
        <taxon>Bacteria</taxon>
        <taxon>Pseudomonadati</taxon>
        <taxon>Pseudomonadota</taxon>
        <taxon>Gammaproteobacteria</taxon>
        <taxon>Oceanospirillales</taxon>
        <taxon>Endozoicomonadaceae</taxon>
        <taxon>Endozoicomonas</taxon>
    </lineage>
</organism>
<dbReference type="InterPro" id="IPR006683">
    <property type="entry name" value="Thioestr_dom"/>
</dbReference>